<reference evidence="2 5" key="1">
    <citation type="submission" date="2024-01" db="EMBL/GenBank/DDBJ databases">
        <title>A draft genome for the cacao thread blight pathogen Marasmiellus scandens.</title>
        <authorList>
            <person name="Baruah I.K."/>
            <person name="Leung J."/>
            <person name="Bukari Y."/>
            <person name="Amoako-Attah I."/>
            <person name="Meinhardt L.W."/>
            <person name="Bailey B.A."/>
            <person name="Cohen S.P."/>
        </authorList>
    </citation>
    <scope>NUCLEOTIDE SEQUENCE [LARGE SCALE GENOMIC DNA]</scope>
    <source>
        <strain evidence="2 5">GH-19</strain>
    </source>
</reference>
<evidence type="ECO:0008006" key="6">
    <source>
        <dbReference type="Google" id="ProtNLM"/>
    </source>
</evidence>
<dbReference type="EMBL" id="JBANRG010000121">
    <property type="protein sequence ID" value="KAK7434573.1"/>
    <property type="molecule type" value="Genomic_DNA"/>
</dbReference>
<name>A0ABR1INK8_9AGAR</name>
<gene>
    <name evidence="3" type="ORF">VKT23_018898</name>
    <name evidence="4" type="ORF">VKT23_018934</name>
    <name evidence="2" type="ORF">VKT23_020109</name>
</gene>
<dbReference type="EMBL" id="JBANRG010000090">
    <property type="protein sequence ID" value="KAK7436876.1"/>
    <property type="molecule type" value="Genomic_DNA"/>
</dbReference>
<evidence type="ECO:0000313" key="2">
    <source>
        <dbReference type="EMBL" id="KAK7434573.1"/>
    </source>
</evidence>
<proteinExistence type="predicted"/>
<evidence type="ECO:0000313" key="4">
    <source>
        <dbReference type="EMBL" id="KAK7436915.1"/>
    </source>
</evidence>
<keyword evidence="5" id="KW-1185">Reference proteome</keyword>
<evidence type="ECO:0000256" key="1">
    <source>
        <dbReference type="SAM" id="MobiDB-lite"/>
    </source>
</evidence>
<evidence type="ECO:0000313" key="5">
    <source>
        <dbReference type="Proteomes" id="UP001498398"/>
    </source>
</evidence>
<organism evidence="2 5">
    <name type="scientific">Marasmiellus scandens</name>
    <dbReference type="NCBI Taxonomy" id="2682957"/>
    <lineage>
        <taxon>Eukaryota</taxon>
        <taxon>Fungi</taxon>
        <taxon>Dikarya</taxon>
        <taxon>Basidiomycota</taxon>
        <taxon>Agaricomycotina</taxon>
        <taxon>Agaricomycetes</taxon>
        <taxon>Agaricomycetidae</taxon>
        <taxon>Agaricales</taxon>
        <taxon>Marasmiineae</taxon>
        <taxon>Omphalotaceae</taxon>
        <taxon>Marasmiellus</taxon>
    </lineage>
</organism>
<feature type="region of interest" description="Disordered" evidence="1">
    <location>
        <begin position="32"/>
        <end position="51"/>
    </location>
</feature>
<protein>
    <recommendedName>
        <fullName evidence="6">F-box domain-containing protein</fullName>
    </recommendedName>
</protein>
<feature type="compositionally biased region" description="Polar residues" evidence="1">
    <location>
        <begin position="32"/>
        <end position="46"/>
    </location>
</feature>
<evidence type="ECO:0000313" key="3">
    <source>
        <dbReference type="EMBL" id="KAK7436876.1"/>
    </source>
</evidence>
<accession>A0ABR1INK8</accession>
<sequence>MSASRPSFPDLPPELLKHVLDELTSDFKFESQEATTLPTGQKQQHVASDGSHFRRARQHLGNYSLTCRYWANECRPLMFNRLTLRSRDDLITLMSFVDCPVSRIGGYIKAVEVEDEPNGTCNGELSNLLAMSLFPKIWSRKS</sequence>
<dbReference type="Proteomes" id="UP001498398">
    <property type="component" value="Unassembled WGS sequence"/>
</dbReference>
<comment type="caution">
    <text evidence="2">The sequence shown here is derived from an EMBL/GenBank/DDBJ whole genome shotgun (WGS) entry which is preliminary data.</text>
</comment>
<dbReference type="EMBL" id="JBANRG010000090">
    <property type="protein sequence ID" value="KAK7436915.1"/>
    <property type="molecule type" value="Genomic_DNA"/>
</dbReference>